<feature type="binding site" evidence="7">
    <location>
        <position position="274"/>
    </location>
    <ligand>
        <name>glyoxylate</name>
        <dbReference type="ChEBI" id="CHEBI:36655"/>
    </ligand>
</feature>
<protein>
    <recommendedName>
        <fullName evidence="4">Oxidase FUB9</fullName>
    </recommendedName>
    <alternativeName>
        <fullName evidence="5">Fusaric acid biosynthesis protein 9</fullName>
    </alternativeName>
</protein>
<dbReference type="PROSITE" id="PS51349">
    <property type="entry name" value="FMN_HYDROXY_ACID_DH_2"/>
    <property type="match status" value="1"/>
</dbReference>
<evidence type="ECO:0000256" key="1">
    <source>
        <dbReference type="ARBA" id="ARBA00001917"/>
    </source>
</evidence>
<evidence type="ECO:0000259" key="8">
    <source>
        <dbReference type="PROSITE" id="PS51349"/>
    </source>
</evidence>
<sequence>MVRDYYNGGSMDSITLNANIEAYRQWYIRPRVLRDVSKLDTSVDIFAGERVSFPCCVAPAAMQKMAHPEGEEATARAAGSKGVVMGLSSFSTTSLEDVQAATDKSARKARSGCIGMCVLQMYLFENRAVSENLIRRAEKAGFKAIVLTVDTPYFGRRLSELGNGFKVPPHLKMANFDDSLGVKTGSQIRTEERRTTCLDEANDAKGQHQVLEKALLSNKAATPANKNDPSLTWDVVGYLKSITKLPIYLKGILRASDAELAVQHEADGIIVSNHGGRQLDGAPPTLEVLPEVVDAVRGRIPVHFDGGIRRGSDIFKALCFGADMCWIGRPALWGLAYDGENGVKLALDALEEEFRACMALAGFKDVAEIKREGAQALQRVQRREVRLLPNGTPQQSPRGSRL</sequence>
<feature type="binding site" evidence="7">
    <location>
        <begin position="59"/>
        <end position="61"/>
    </location>
    <ligand>
        <name>FMN</name>
        <dbReference type="ChEBI" id="CHEBI:58210"/>
    </ligand>
</feature>
<evidence type="ECO:0000313" key="9">
    <source>
        <dbReference type="EMBL" id="KAJ9612046.1"/>
    </source>
</evidence>
<feature type="binding site" evidence="7">
    <location>
        <position position="157"/>
    </location>
    <ligand>
        <name>glyoxylate</name>
        <dbReference type="ChEBI" id="CHEBI:36655"/>
    </ligand>
</feature>
<feature type="binding site" evidence="7">
    <location>
        <position position="122"/>
    </location>
    <ligand>
        <name>glyoxylate</name>
        <dbReference type="ChEBI" id="CHEBI:36655"/>
    </ligand>
</feature>
<feature type="binding site" evidence="7">
    <location>
        <position position="120"/>
    </location>
    <ligand>
        <name>FMN</name>
        <dbReference type="ChEBI" id="CHEBI:58210"/>
    </ligand>
</feature>
<dbReference type="FunFam" id="3.20.20.70:FF:000056">
    <property type="entry name" value="hydroxyacid oxidase 2"/>
    <property type="match status" value="1"/>
</dbReference>
<dbReference type="InterPro" id="IPR013785">
    <property type="entry name" value="Aldolase_TIM"/>
</dbReference>
<reference evidence="9" key="1">
    <citation type="submission" date="2022-10" db="EMBL/GenBank/DDBJ databases">
        <title>Culturing micro-colonial fungi from biological soil crusts in the Mojave desert and describing Neophaeococcomyces mojavensis, and introducing the new genera and species Taxawa tesnikishii.</title>
        <authorList>
            <person name="Kurbessoian T."/>
            <person name="Stajich J.E."/>
        </authorList>
    </citation>
    <scope>NUCLEOTIDE SEQUENCE</scope>
    <source>
        <strain evidence="9">TK_41</strain>
    </source>
</reference>
<dbReference type="EMBL" id="JAPDRK010000005">
    <property type="protein sequence ID" value="KAJ9612046.1"/>
    <property type="molecule type" value="Genomic_DNA"/>
</dbReference>
<feature type="active site" description="Proton acceptor" evidence="6">
    <location>
        <position position="274"/>
    </location>
</feature>
<dbReference type="CDD" id="cd02809">
    <property type="entry name" value="alpha_hydroxyacid_oxid_FMN"/>
    <property type="match status" value="1"/>
</dbReference>
<proteinExistence type="inferred from homology"/>
<feature type="binding site" evidence="7">
    <location>
        <position position="277"/>
    </location>
    <ligand>
        <name>glyoxylate</name>
        <dbReference type="ChEBI" id="CHEBI:36655"/>
    </ligand>
</feature>
<organism evidence="9 10">
    <name type="scientific">Cladophialophora chaetospira</name>
    <dbReference type="NCBI Taxonomy" id="386627"/>
    <lineage>
        <taxon>Eukaryota</taxon>
        <taxon>Fungi</taxon>
        <taxon>Dikarya</taxon>
        <taxon>Ascomycota</taxon>
        <taxon>Pezizomycotina</taxon>
        <taxon>Eurotiomycetes</taxon>
        <taxon>Chaetothyriomycetidae</taxon>
        <taxon>Chaetothyriales</taxon>
        <taxon>Herpotrichiellaceae</taxon>
        <taxon>Cladophialophora</taxon>
    </lineage>
</organism>
<name>A0AA38XFA0_9EURO</name>
<feature type="binding site" evidence="7">
    <location>
        <position position="5"/>
    </location>
    <ligand>
        <name>glyoxylate</name>
        <dbReference type="ChEBI" id="CHEBI:36655"/>
    </ligand>
</feature>
<feature type="binding site" evidence="7">
    <location>
        <begin position="328"/>
        <end position="329"/>
    </location>
    <ligand>
        <name>FMN</name>
        <dbReference type="ChEBI" id="CHEBI:58210"/>
    </ligand>
</feature>
<evidence type="ECO:0000256" key="5">
    <source>
        <dbReference type="ARBA" id="ARBA00083297"/>
    </source>
</evidence>
<dbReference type="PIRSF" id="PIRSF000138">
    <property type="entry name" value="Al-hdrx_acd_dh"/>
    <property type="match status" value="1"/>
</dbReference>
<dbReference type="PANTHER" id="PTHR10578:SF149">
    <property type="entry name" value="2-HYDROXYACID OXIDASE 2"/>
    <property type="match status" value="1"/>
</dbReference>
<evidence type="ECO:0000256" key="3">
    <source>
        <dbReference type="ARBA" id="ARBA00024042"/>
    </source>
</evidence>
<evidence type="ECO:0000313" key="10">
    <source>
        <dbReference type="Proteomes" id="UP001172673"/>
    </source>
</evidence>
<dbReference type="InterPro" id="IPR037396">
    <property type="entry name" value="FMN_HAD"/>
</dbReference>
<comment type="similarity">
    <text evidence="3">Belongs to the FMN-dependent alpha-hydroxy acid dehydrogenase family.</text>
</comment>
<evidence type="ECO:0000256" key="7">
    <source>
        <dbReference type="PIRSR" id="PIRSR000138-2"/>
    </source>
</evidence>
<dbReference type="GO" id="GO:0005737">
    <property type="term" value="C:cytoplasm"/>
    <property type="evidence" value="ECO:0007669"/>
    <property type="project" value="UniProtKB-ARBA"/>
</dbReference>
<gene>
    <name evidence="9" type="ORF">H2200_003641</name>
</gene>
<keyword evidence="7" id="KW-0285">Flavoprotein</keyword>
<feature type="domain" description="FMN hydroxy acid dehydrogenase" evidence="8">
    <location>
        <begin position="1"/>
        <end position="379"/>
    </location>
</feature>
<dbReference type="Proteomes" id="UP001172673">
    <property type="component" value="Unassembled WGS sequence"/>
</dbReference>
<feature type="binding site" evidence="7">
    <location>
        <position position="250"/>
    </location>
    <ligand>
        <name>FMN</name>
        <dbReference type="ChEBI" id="CHEBI:58210"/>
    </ligand>
</feature>
<dbReference type="PANTHER" id="PTHR10578">
    <property type="entry name" value="S -2-HYDROXY-ACID OXIDASE-RELATED"/>
    <property type="match status" value="1"/>
</dbReference>
<comment type="cofactor">
    <cofactor evidence="1">
        <name>FMN</name>
        <dbReference type="ChEBI" id="CHEBI:58210"/>
    </cofactor>
</comment>
<dbReference type="GO" id="GO:0010181">
    <property type="term" value="F:FMN binding"/>
    <property type="evidence" value="ECO:0007669"/>
    <property type="project" value="InterPro"/>
</dbReference>
<dbReference type="Pfam" id="PF01070">
    <property type="entry name" value="FMN_dh"/>
    <property type="match status" value="1"/>
</dbReference>
<evidence type="ECO:0000256" key="4">
    <source>
        <dbReference type="ARBA" id="ARBA00073420"/>
    </source>
</evidence>
<dbReference type="SUPFAM" id="SSF51395">
    <property type="entry name" value="FMN-linked oxidoreductases"/>
    <property type="match status" value="1"/>
</dbReference>
<comment type="caution">
    <text evidence="9">The sequence shown here is derived from an EMBL/GenBank/DDBJ whole genome shotgun (WGS) entry which is preliminary data.</text>
</comment>
<keyword evidence="7" id="KW-0288">FMN</keyword>
<dbReference type="InterPro" id="IPR008259">
    <property type="entry name" value="FMN_hydac_DH_AS"/>
</dbReference>
<dbReference type="AlphaFoldDB" id="A0AA38XFA0"/>
<feature type="binding site" evidence="7">
    <location>
        <position position="272"/>
    </location>
    <ligand>
        <name>FMN</name>
        <dbReference type="ChEBI" id="CHEBI:58210"/>
    </ligand>
</feature>
<feature type="binding site" evidence="7">
    <location>
        <position position="148"/>
    </location>
    <ligand>
        <name>FMN</name>
        <dbReference type="ChEBI" id="CHEBI:58210"/>
    </ligand>
</feature>
<dbReference type="InterPro" id="IPR012133">
    <property type="entry name" value="Alpha-hydoxy_acid_DH_FMN"/>
</dbReference>
<dbReference type="Gene3D" id="3.20.20.70">
    <property type="entry name" value="Aldolase class I"/>
    <property type="match status" value="1"/>
</dbReference>
<accession>A0AA38XFA0</accession>
<dbReference type="InterPro" id="IPR000262">
    <property type="entry name" value="FMN-dep_DH"/>
</dbReference>
<feature type="binding site" evidence="7">
    <location>
        <position position="88"/>
    </location>
    <ligand>
        <name>FMN</name>
        <dbReference type="ChEBI" id="CHEBI:58210"/>
    </ligand>
</feature>
<evidence type="ECO:0000256" key="6">
    <source>
        <dbReference type="PIRSR" id="PIRSR000138-1"/>
    </source>
</evidence>
<keyword evidence="2" id="KW-0560">Oxidoreductase</keyword>
<dbReference type="PROSITE" id="PS00557">
    <property type="entry name" value="FMN_HYDROXY_ACID_DH_1"/>
    <property type="match status" value="1"/>
</dbReference>
<evidence type="ECO:0000256" key="2">
    <source>
        <dbReference type="ARBA" id="ARBA00023002"/>
    </source>
</evidence>
<feature type="binding site" evidence="7">
    <location>
        <begin position="305"/>
        <end position="309"/>
    </location>
    <ligand>
        <name>FMN</name>
        <dbReference type="ChEBI" id="CHEBI:58210"/>
    </ligand>
</feature>
<keyword evidence="10" id="KW-1185">Reference proteome</keyword>
<dbReference type="GO" id="GO:0016491">
    <property type="term" value="F:oxidoreductase activity"/>
    <property type="evidence" value="ECO:0007669"/>
    <property type="project" value="UniProtKB-KW"/>
</dbReference>